<dbReference type="SUPFAM" id="SSF48726">
    <property type="entry name" value="Immunoglobulin"/>
    <property type="match status" value="1"/>
</dbReference>
<dbReference type="OrthoDB" id="246387at2"/>
<evidence type="ECO:0000313" key="3">
    <source>
        <dbReference type="Proteomes" id="UP000319342"/>
    </source>
</evidence>
<proteinExistence type="predicted"/>
<dbReference type="Gene3D" id="2.120.10.80">
    <property type="entry name" value="Kelch-type beta propeller"/>
    <property type="match status" value="1"/>
</dbReference>
<dbReference type="InterPro" id="IPR036179">
    <property type="entry name" value="Ig-like_dom_sf"/>
</dbReference>
<name>A0A518D0L8_9BACT</name>
<dbReference type="InterPro" id="IPR013783">
    <property type="entry name" value="Ig-like_fold"/>
</dbReference>
<dbReference type="Pfam" id="PF01344">
    <property type="entry name" value="Kelch_1"/>
    <property type="match status" value="1"/>
</dbReference>
<dbReference type="SUPFAM" id="SSF117281">
    <property type="entry name" value="Kelch motif"/>
    <property type="match status" value="1"/>
</dbReference>
<dbReference type="InterPro" id="IPR013098">
    <property type="entry name" value="Ig_I-set"/>
</dbReference>
<dbReference type="PANTHER" id="PTHR45632:SF5">
    <property type="entry name" value="KELCH-LIKE PROTEIN 22"/>
    <property type="match status" value="1"/>
</dbReference>
<dbReference type="EMBL" id="CP036290">
    <property type="protein sequence ID" value="QDU85021.1"/>
    <property type="molecule type" value="Genomic_DNA"/>
</dbReference>
<sequence length="903" mass="93098">MSSSMPLPLAPRPLPIPSKHVLDPVRLLGVGALLGMFAAPALAQTWADIAPVPTGGAARSFGIGLVESGEILVLAGRPWFGTNDSRVDGWTAGGGWTTHEKFEGPIIGQGVGIDDLGNIVCFGGFDGDDPEGDTASNYRYDRNEGQNVDIADRSAGAPETGFAFATDDANRVYALGGGSYSTLVERYLGSTDTWSTVASLPIGVTDAAGVNDGTGRLLVIGGRTSGSARTAVVQAYDVATNGWSTTVVPPLPEPISGARAATGADGRVYVVGGSTDALLTSPHCWALDLATNTWTQGPDMQVPRRNFAFVLGPDDFLYAIGGNDASTGTDRVERLFTSDCPIAGTAPASVEAWPGLAATMHVFFAGSGPMGFQWEKDGVPLVDGPTGTGSTISGAFTDTLVVSGVGASDVGDYRLVATNACGSDTSGAASLSLRTPPTVGTWSSVRRMDPFGISTNAASCVDGIDVYGNGQHVSPFHGNQSMGGRWNALGHFAQGLVPPNSAGSSISDAEGGRAVGWWWWPYTTPQGTGYYQHAATWDPVTHQHHDIQPSGWEIGSVSETNGTQHVGTLRYSDESTTVDGVFWKTATGSPTWLTPSVAWGSSATGLDDQHQYGSCNMGFGVVHAARWSGSAASWEDWHVPGSSRSYLHTGDGGLVIGTAYFGNDARAYLWGERSTDHVEFLPAGATAVSLSDTKGGLLLGRVTDANGTHAALWEGPQGVEIDLDALAATHGYTSVGVTDLDVEPGLVRVAGNGFGPGGAASIEPILWTFQDEPLVAHPTTVSLSNGGRHELFLAAGPARAGHIYFVVGSATGTSPAIPLGGGFSAPIVPDAYTTLTLSSFNGTQLKETLGVLGPDGGGHATLALPAGTQASLAGLTLHHAFLAWDGTGGLSFVSNAVDVDLLP</sequence>
<protein>
    <submittedName>
        <fullName evidence="2">N-acetylneuraminate epimerase</fullName>
        <ecNumber evidence="2">5.1.3.24</ecNumber>
    </submittedName>
</protein>
<dbReference type="SMART" id="SM00612">
    <property type="entry name" value="Kelch"/>
    <property type="match status" value="3"/>
</dbReference>
<feature type="domain" description="Immunoglobulin I-set" evidence="1">
    <location>
        <begin position="345"/>
        <end position="428"/>
    </location>
</feature>
<gene>
    <name evidence="2" type="primary">nanM_1</name>
    <name evidence="2" type="ORF">Pla163_21420</name>
</gene>
<dbReference type="GO" id="GO:0016853">
    <property type="term" value="F:isomerase activity"/>
    <property type="evidence" value="ECO:0007669"/>
    <property type="project" value="UniProtKB-KW"/>
</dbReference>
<dbReference type="Proteomes" id="UP000319342">
    <property type="component" value="Chromosome"/>
</dbReference>
<evidence type="ECO:0000313" key="2">
    <source>
        <dbReference type="EMBL" id="QDU85021.1"/>
    </source>
</evidence>
<dbReference type="AlphaFoldDB" id="A0A518D0L8"/>
<keyword evidence="2" id="KW-0413">Isomerase</keyword>
<dbReference type="InterPro" id="IPR006652">
    <property type="entry name" value="Kelch_1"/>
</dbReference>
<dbReference type="InterPro" id="IPR015915">
    <property type="entry name" value="Kelch-typ_b-propeller"/>
</dbReference>
<reference evidence="2 3" key="1">
    <citation type="submission" date="2019-02" db="EMBL/GenBank/DDBJ databases">
        <title>Deep-cultivation of Planctomycetes and their phenomic and genomic characterization uncovers novel biology.</title>
        <authorList>
            <person name="Wiegand S."/>
            <person name="Jogler M."/>
            <person name="Boedeker C."/>
            <person name="Pinto D."/>
            <person name="Vollmers J."/>
            <person name="Rivas-Marin E."/>
            <person name="Kohn T."/>
            <person name="Peeters S.H."/>
            <person name="Heuer A."/>
            <person name="Rast P."/>
            <person name="Oberbeckmann S."/>
            <person name="Bunk B."/>
            <person name="Jeske O."/>
            <person name="Meyerdierks A."/>
            <person name="Storesund J.E."/>
            <person name="Kallscheuer N."/>
            <person name="Luecker S."/>
            <person name="Lage O.M."/>
            <person name="Pohl T."/>
            <person name="Merkel B.J."/>
            <person name="Hornburger P."/>
            <person name="Mueller R.-W."/>
            <person name="Bruemmer F."/>
            <person name="Labrenz M."/>
            <person name="Spormann A.M."/>
            <person name="Op den Camp H."/>
            <person name="Overmann J."/>
            <person name="Amann R."/>
            <person name="Jetten M.S.M."/>
            <person name="Mascher T."/>
            <person name="Medema M.H."/>
            <person name="Devos D.P."/>
            <person name="Kaster A.-K."/>
            <person name="Ovreas L."/>
            <person name="Rohde M."/>
            <person name="Galperin M.Y."/>
            <person name="Jogler C."/>
        </authorList>
    </citation>
    <scope>NUCLEOTIDE SEQUENCE [LARGE SCALE GENOMIC DNA]</scope>
    <source>
        <strain evidence="2 3">Pla163</strain>
    </source>
</reference>
<accession>A0A518D0L8</accession>
<dbReference type="Gene3D" id="2.60.40.10">
    <property type="entry name" value="Immunoglobulins"/>
    <property type="match status" value="1"/>
</dbReference>
<dbReference type="EC" id="5.1.3.24" evidence="2"/>
<evidence type="ECO:0000259" key="1">
    <source>
        <dbReference type="Pfam" id="PF07679"/>
    </source>
</evidence>
<dbReference type="Pfam" id="PF07679">
    <property type="entry name" value="I-set"/>
    <property type="match status" value="1"/>
</dbReference>
<dbReference type="PANTHER" id="PTHR45632">
    <property type="entry name" value="LD33804P"/>
    <property type="match status" value="1"/>
</dbReference>
<organism evidence="2 3">
    <name type="scientific">Rohdeia mirabilis</name>
    <dbReference type="NCBI Taxonomy" id="2528008"/>
    <lineage>
        <taxon>Bacteria</taxon>
        <taxon>Pseudomonadati</taxon>
        <taxon>Planctomycetota</taxon>
        <taxon>Planctomycetia</taxon>
        <taxon>Planctomycetia incertae sedis</taxon>
        <taxon>Rohdeia</taxon>
    </lineage>
</organism>
<keyword evidence="3" id="KW-1185">Reference proteome</keyword>